<dbReference type="PROSITE" id="PS50893">
    <property type="entry name" value="ABC_TRANSPORTER_2"/>
    <property type="match status" value="2"/>
</dbReference>
<dbReference type="Pfam" id="PF00005">
    <property type="entry name" value="ABC_tran"/>
    <property type="match status" value="2"/>
</dbReference>
<dbReference type="PANTHER" id="PTHR43394">
    <property type="entry name" value="ATP-DEPENDENT PERMEASE MDL1, MITOCHONDRIAL"/>
    <property type="match status" value="1"/>
</dbReference>
<dbReference type="InterPro" id="IPR017871">
    <property type="entry name" value="ABC_transporter-like_CS"/>
</dbReference>
<gene>
    <name evidence="13" type="ORF">BpHYR1_012334</name>
</gene>
<feature type="transmembrane region" description="Helical" evidence="10">
    <location>
        <begin position="241"/>
        <end position="259"/>
    </location>
</feature>
<feature type="domain" description="ABC transmembrane type-1" evidence="12">
    <location>
        <begin position="599"/>
        <end position="884"/>
    </location>
</feature>
<proteinExistence type="inferred from homology"/>
<reference evidence="13 14" key="1">
    <citation type="journal article" date="2018" name="Sci. Rep.">
        <title>Genomic signatures of local adaptation to the degree of environmental predictability in rotifers.</title>
        <authorList>
            <person name="Franch-Gras L."/>
            <person name="Hahn C."/>
            <person name="Garcia-Roger E.M."/>
            <person name="Carmona M.J."/>
            <person name="Serra M."/>
            <person name="Gomez A."/>
        </authorList>
    </citation>
    <scope>NUCLEOTIDE SEQUENCE [LARGE SCALE GENOMIC DNA]</scope>
    <source>
        <strain evidence="13">HYR1</strain>
    </source>
</reference>
<dbReference type="GO" id="GO:0005524">
    <property type="term" value="F:ATP binding"/>
    <property type="evidence" value="ECO:0007669"/>
    <property type="project" value="UniProtKB-KW"/>
</dbReference>
<keyword evidence="8 10" id="KW-0472">Membrane</keyword>
<evidence type="ECO:0000256" key="7">
    <source>
        <dbReference type="ARBA" id="ARBA00022989"/>
    </source>
</evidence>
<feature type="transmembrane region" description="Helical" evidence="10">
    <location>
        <begin position="198"/>
        <end position="221"/>
    </location>
</feature>
<keyword evidence="3" id="KW-0813">Transport</keyword>
<feature type="transmembrane region" description="Helical" evidence="10">
    <location>
        <begin position="744"/>
        <end position="761"/>
    </location>
</feature>
<dbReference type="FunFam" id="3.40.50.300:FF:000913">
    <property type="entry name" value="ABC multidrug transporter SitT"/>
    <property type="match status" value="1"/>
</dbReference>
<dbReference type="Proteomes" id="UP000276133">
    <property type="component" value="Unassembled WGS sequence"/>
</dbReference>
<keyword evidence="5" id="KW-0547">Nucleotide-binding</keyword>
<feature type="compositionally biased region" description="Acidic residues" evidence="9">
    <location>
        <begin position="541"/>
        <end position="550"/>
    </location>
</feature>
<name>A0A3M7PU56_BRAPC</name>
<feature type="compositionally biased region" description="Basic and acidic residues" evidence="9">
    <location>
        <begin position="553"/>
        <end position="571"/>
    </location>
</feature>
<dbReference type="CDD" id="cd03249">
    <property type="entry name" value="ABC_MTABC3_MDL1_MDL2"/>
    <property type="match status" value="1"/>
</dbReference>
<dbReference type="GO" id="GO:0005743">
    <property type="term" value="C:mitochondrial inner membrane"/>
    <property type="evidence" value="ECO:0007669"/>
    <property type="project" value="TreeGrafter"/>
</dbReference>
<keyword evidence="6" id="KW-0067">ATP-binding</keyword>
<evidence type="ECO:0000256" key="1">
    <source>
        <dbReference type="ARBA" id="ARBA00004141"/>
    </source>
</evidence>
<feature type="domain" description="ABC transporter" evidence="11">
    <location>
        <begin position="853"/>
        <end position="1094"/>
    </location>
</feature>
<evidence type="ECO:0000313" key="14">
    <source>
        <dbReference type="Proteomes" id="UP000276133"/>
    </source>
</evidence>
<evidence type="ECO:0000259" key="11">
    <source>
        <dbReference type="PROSITE" id="PS50893"/>
    </source>
</evidence>
<feature type="transmembrane region" description="Helical" evidence="10">
    <location>
        <begin position="857"/>
        <end position="877"/>
    </location>
</feature>
<dbReference type="AlphaFoldDB" id="A0A3M7PU56"/>
<evidence type="ECO:0000256" key="8">
    <source>
        <dbReference type="ARBA" id="ARBA00023136"/>
    </source>
</evidence>
<dbReference type="SUPFAM" id="SSF52540">
    <property type="entry name" value="P-loop containing nucleoside triphosphate hydrolases"/>
    <property type="match status" value="2"/>
</dbReference>
<comment type="caution">
    <text evidence="13">The sequence shown here is derived from an EMBL/GenBank/DDBJ whole genome shotgun (WGS) entry which is preliminary data.</text>
</comment>
<dbReference type="InterPro" id="IPR039421">
    <property type="entry name" value="Type_1_exporter"/>
</dbReference>
<dbReference type="GO" id="GO:0015421">
    <property type="term" value="F:ABC-type oligopeptide transporter activity"/>
    <property type="evidence" value="ECO:0007669"/>
    <property type="project" value="TreeGrafter"/>
</dbReference>
<keyword evidence="7 10" id="KW-1133">Transmembrane helix</keyword>
<feature type="transmembrane region" description="Helical" evidence="10">
    <location>
        <begin position="120"/>
        <end position="141"/>
    </location>
</feature>
<evidence type="ECO:0000256" key="9">
    <source>
        <dbReference type="SAM" id="MobiDB-lite"/>
    </source>
</evidence>
<dbReference type="SUPFAM" id="SSF90123">
    <property type="entry name" value="ABC transporter transmembrane region"/>
    <property type="match status" value="2"/>
</dbReference>
<accession>A0A3M7PU56</accession>
<evidence type="ECO:0000256" key="10">
    <source>
        <dbReference type="SAM" id="Phobius"/>
    </source>
</evidence>
<comment type="similarity">
    <text evidence="2">Belongs to the ABC transporter superfamily. ABCB family. Multidrug resistance exporter (TC 3.A.1.201) subfamily.</text>
</comment>
<feature type="transmembrane region" description="Helical" evidence="10">
    <location>
        <begin position="640"/>
        <end position="667"/>
    </location>
</feature>
<evidence type="ECO:0000256" key="4">
    <source>
        <dbReference type="ARBA" id="ARBA00022692"/>
    </source>
</evidence>
<dbReference type="SMART" id="SM00382">
    <property type="entry name" value="AAA"/>
    <property type="match status" value="2"/>
</dbReference>
<feature type="transmembrane region" description="Helical" evidence="10">
    <location>
        <begin position="95"/>
        <end position="114"/>
    </location>
</feature>
<dbReference type="PROSITE" id="PS50929">
    <property type="entry name" value="ABC_TM1F"/>
    <property type="match status" value="2"/>
</dbReference>
<dbReference type="OrthoDB" id="6500128at2759"/>
<dbReference type="InterPro" id="IPR011527">
    <property type="entry name" value="ABC1_TM_dom"/>
</dbReference>
<evidence type="ECO:0000256" key="2">
    <source>
        <dbReference type="ARBA" id="ARBA00007577"/>
    </source>
</evidence>
<keyword evidence="13" id="KW-0378">Hydrolase</keyword>
<dbReference type="Gene3D" id="1.20.1560.10">
    <property type="entry name" value="ABC transporter type 1, transmembrane domain"/>
    <property type="match status" value="1"/>
</dbReference>
<dbReference type="Pfam" id="PF00664">
    <property type="entry name" value="ABC_membrane"/>
    <property type="match status" value="2"/>
</dbReference>
<dbReference type="Gene3D" id="3.40.50.300">
    <property type="entry name" value="P-loop containing nucleotide triphosphate hydrolases"/>
    <property type="match status" value="2"/>
</dbReference>
<evidence type="ECO:0000256" key="5">
    <source>
        <dbReference type="ARBA" id="ARBA00022741"/>
    </source>
</evidence>
<dbReference type="FunFam" id="3.40.50.300:FF:000604">
    <property type="entry name" value="ABC transporter B family member 28"/>
    <property type="match status" value="1"/>
</dbReference>
<dbReference type="CDD" id="cd18577">
    <property type="entry name" value="ABC_6TM_Pgp_ABCB1_D1_like"/>
    <property type="match status" value="1"/>
</dbReference>
<dbReference type="EC" id="3.6.1.3" evidence="13"/>
<comment type="subcellular location">
    <subcellularLocation>
        <location evidence="1">Membrane</location>
        <topology evidence="1">Multi-pass membrane protein</topology>
    </subcellularLocation>
</comment>
<keyword evidence="14" id="KW-1185">Reference proteome</keyword>
<sequence length="1102" mass="123541">MEDFFDLDSSNFDNRIDTSILNYVYFGLSSILLTYTSYACFDTSAERQIKRIRNNLFLSLLRQEMAFYDKNSPGELSSRITSNIETLKTGMGFKIAEFISLIGRGIGCLIYALISAWKFSLIALAIMPFISVSTALMISFIKKFTIKELEAYGASGKIAQEVLSSIRVVLSFGSMKKEIKNYEANLANAENMSIKKGLYTGFFTGLALFLFNCVFALGMYYGTYLSREDCVAFPPASILRSLLLMITATFAIGQGLPFLKDLSEARAAAGTVFTIIEKKSQIDIFDREDKIRPDKIKGSITFSNVHFSYPQRKEVKILNGLSMTIPAGKTVALCGASGGGKSTVIQLLQRFYEPQSGSIKLDKNSIGDIDLLWLREQMALVSQEPILFSTTIRENIRLGRLDATDKEIEEAAKSANAHNFILSCPNKYDTQVGERGSQLSGGQKQRIAIARAILRNPKILLLDEATSALDYETHRLSTIQNADIIMSLADGKVVEEGNHENLMALKGKYYQLVTSQSNKKITDPVSSPKQIKSKHVSKPDESDESEDEANDGYNEKSIDEQSGKKMEAAKSDRNHKKISNYKLALKLWPYHSPEKFYVLIGAVSQLLAGIVNPIISIIFTEIYTIFALPPDEQKRLSLNYMLMILGISVGNFLVNISYNYCFSLLGARLTKRLRLKMFESYLRQEVAFHDLDEHKSSILATQLASSVPFCKGLTTDMLSIICQAVSSVGFSIVIGMIINWKLCLIIMSFIPINFLSGFINIQSSTNKVKNRSNEEETGRLTTEVVENIKTVVSLSRENYFNTLFVDTYDQNFKKLLILLQIRAFLFGLSNSVLFFIQASAFSFGFKEISNGDLNVTNLFRVYATITFSSMTLGRLFAQMPDFHQARQATRTALKVINRKSKIDSLFYDVDEGQVFLDGIDIRNLNIQWLRSHMGIVSQEPVLFNLSIRENICYGKIDEENVDIDEIIQVAKSANIYDRIQSLPEKFETIVGTKGGQLSGGEKQRVAIARALLRQPKILLLDEATSALDNYSEKVVQDALDKAEKGRTCLVIAHRLSTIENSNVISVIQNGTVVEQGSHLELIKRKNIYFKLQSSKTKLNLFF</sequence>
<feature type="transmembrane region" description="Helical" evidence="10">
    <location>
        <begin position="596"/>
        <end position="620"/>
    </location>
</feature>
<protein>
    <submittedName>
        <fullName evidence="13">Multidrug resistance 1</fullName>
        <ecNumber evidence="13">3.6.1.15</ecNumber>
        <ecNumber evidence="13">3.6.1.3</ecNumber>
    </submittedName>
</protein>
<dbReference type="EC" id="3.6.1.15" evidence="13"/>
<evidence type="ECO:0000256" key="6">
    <source>
        <dbReference type="ARBA" id="ARBA00022840"/>
    </source>
</evidence>
<dbReference type="InterPro" id="IPR027417">
    <property type="entry name" value="P-loop_NTPase"/>
</dbReference>
<feature type="transmembrane region" description="Helical" evidence="10">
    <location>
        <begin position="823"/>
        <end position="845"/>
    </location>
</feature>
<dbReference type="InterPro" id="IPR003439">
    <property type="entry name" value="ABC_transporter-like_ATP-bd"/>
</dbReference>
<keyword evidence="4 10" id="KW-0812">Transmembrane</keyword>
<dbReference type="EMBL" id="REGN01008783">
    <property type="protein sequence ID" value="RNA02697.1"/>
    <property type="molecule type" value="Genomic_DNA"/>
</dbReference>
<dbReference type="InterPro" id="IPR003593">
    <property type="entry name" value="AAA+_ATPase"/>
</dbReference>
<evidence type="ECO:0000313" key="13">
    <source>
        <dbReference type="EMBL" id="RNA02697.1"/>
    </source>
</evidence>
<dbReference type="STRING" id="10195.A0A3M7PU56"/>
<evidence type="ECO:0000256" key="3">
    <source>
        <dbReference type="ARBA" id="ARBA00022448"/>
    </source>
</evidence>
<dbReference type="PANTHER" id="PTHR43394:SF27">
    <property type="entry name" value="ATP-DEPENDENT TRANSLOCASE ABCB1-LIKE"/>
    <property type="match status" value="1"/>
</dbReference>
<dbReference type="GO" id="GO:0016887">
    <property type="term" value="F:ATP hydrolysis activity"/>
    <property type="evidence" value="ECO:0007669"/>
    <property type="project" value="InterPro"/>
</dbReference>
<dbReference type="CDD" id="cd18578">
    <property type="entry name" value="ABC_6TM_Pgp_ABCB1_D2_like"/>
    <property type="match status" value="1"/>
</dbReference>
<feature type="transmembrane region" description="Helical" evidence="10">
    <location>
        <begin position="20"/>
        <end position="41"/>
    </location>
</feature>
<evidence type="ECO:0000259" key="12">
    <source>
        <dbReference type="PROSITE" id="PS50929"/>
    </source>
</evidence>
<feature type="domain" description="ABC transmembrane type-1" evidence="12">
    <location>
        <begin position="1"/>
        <end position="264"/>
    </location>
</feature>
<dbReference type="InterPro" id="IPR036640">
    <property type="entry name" value="ABC1_TM_sf"/>
</dbReference>
<feature type="domain" description="ABC transporter" evidence="11">
    <location>
        <begin position="300"/>
        <end position="515"/>
    </location>
</feature>
<feature type="compositionally biased region" description="Polar residues" evidence="9">
    <location>
        <begin position="520"/>
        <end position="530"/>
    </location>
</feature>
<feature type="region of interest" description="Disordered" evidence="9">
    <location>
        <begin position="520"/>
        <end position="571"/>
    </location>
</feature>
<feature type="transmembrane region" description="Helical" evidence="10">
    <location>
        <begin position="718"/>
        <end position="738"/>
    </location>
</feature>
<organism evidence="13 14">
    <name type="scientific">Brachionus plicatilis</name>
    <name type="common">Marine rotifer</name>
    <name type="synonym">Brachionus muelleri</name>
    <dbReference type="NCBI Taxonomy" id="10195"/>
    <lineage>
        <taxon>Eukaryota</taxon>
        <taxon>Metazoa</taxon>
        <taxon>Spiralia</taxon>
        <taxon>Gnathifera</taxon>
        <taxon>Rotifera</taxon>
        <taxon>Eurotatoria</taxon>
        <taxon>Monogononta</taxon>
        <taxon>Pseudotrocha</taxon>
        <taxon>Ploima</taxon>
        <taxon>Brachionidae</taxon>
        <taxon>Brachionus</taxon>
    </lineage>
</organism>
<dbReference type="PROSITE" id="PS00211">
    <property type="entry name" value="ABC_TRANSPORTER_1"/>
    <property type="match status" value="2"/>
</dbReference>
<dbReference type="GO" id="GO:0090374">
    <property type="term" value="P:oligopeptide export from mitochondrion"/>
    <property type="evidence" value="ECO:0007669"/>
    <property type="project" value="TreeGrafter"/>
</dbReference>